<dbReference type="PANTHER" id="PTHR31690">
    <property type="entry name" value="FUCOSE MUTAROTASE"/>
    <property type="match status" value="1"/>
</dbReference>
<evidence type="ECO:0000313" key="4">
    <source>
        <dbReference type="EMBL" id="ASJ71292.1"/>
    </source>
</evidence>
<sequence length="153" mass="16386">MTAVLKTINPLLNADILYALASMGHGDSIVLCDANFPGESVARKTSLGRLLRVDGASVVEVAEAVLSLMPLDNFIDDAAQCMEVVGAPDESPQVQREVQAVIDANENESFKLMPVERFAFYAKASSAYAVIASGERRFYGCFILTKGVLAPEA</sequence>
<name>A0A2Z2NIW0_9GAMM</name>
<dbReference type="InterPro" id="IPR023750">
    <property type="entry name" value="RbsD-like_sf"/>
</dbReference>
<dbReference type="KEGG" id="gai:IMCC3135_05900"/>
<dbReference type="InterPro" id="IPR007721">
    <property type="entry name" value="RbsD_FucU"/>
</dbReference>
<dbReference type="Pfam" id="PF05025">
    <property type="entry name" value="RbsD_FucU"/>
    <property type="match status" value="1"/>
</dbReference>
<accession>A0A2Z2NIW0</accession>
<evidence type="ECO:0000313" key="5">
    <source>
        <dbReference type="Proteomes" id="UP000250079"/>
    </source>
</evidence>
<reference evidence="4 5" key="1">
    <citation type="submission" date="2016-12" db="EMBL/GenBank/DDBJ databases">
        <authorList>
            <person name="Song W.-J."/>
            <person name="Kurnit D.M."/>
        </authorList>
    </citation>
    <scope>NUCLEOTIDE SEQUENCE [LARGE SCALE GENOMIC DNA]</scope>
    <source>
        <strain evidence="4 5">IMCC3135</strain>
    </source>
</reference>
<dbReference type="InterPro" id="IPR050443">
    <property type="entry name" value="RbsD/FucU_mutarotase"/>
</dbReference>
<evidence type="ECO:0000256" key="1">
    <source>
        <dbReference type="ARBA" id="ARBA00000223"/>
    </source>
</evidence>
<gene>
    <name evidence="4" type="primary">fucU_1</name>
    <name evidence="4" type="ORF">IMCC3135_05900</name>
</gene>
<dbReference type="GO" id="GO:0062193">
    <property type="term" value="F:D-ribose pyranase activity"/>
    <property type="evidence" value="ECO:0007669"/>
    <property type="project" value="UniProtKB-EC"/>
</dbReference>
<protein>
    <submittedName>
        <fullName evidence="4">L-fucose mutarotase</fullName>
        <ecNumber evidence="4">5.1.3.29</ecNumber>
    </submittedName>
</protein>
<dbReference type="GO" id="GO:0036373">
    <property type="term" value="F:L-fucose mutarotase activity"/>
    <property type="evidence" value="ECO:0007669"/>
    <property type="project" value="UniProtKB-EC"/>
</dbReference>
<dbReference type="SUPFAM" id="SSF102546">
    <property type="entry name" value="RbsD-like"/>
    <property type="match status" value="1"/>
</dbReference>
<proteinExistence type="predicted"/>
<dbReference type="EMBL" id="CP018632">
    <property type="protein sequence ID" value="ASJ71292.1"/>
    <property type="molecule type" value="Genomic_DNA"/>
</dbReference>
<dbReference type="AlphaFoldDB" id="A0A2Z2NIW0"/>
<dbReference type="EC" id="5.1.3.29" evidence="4"/>
<dbReference type="GO" id="GO:0006004">
    <property type="term" value="P:fucose metabolic process"/>
    <property type="evidence" value="ECO:0007669"/>
    <property type="project" value="TreeGrafter"/>
</dbReference>
<organism evidence="4 5">
    <name type="scientific">Granulosicoccus antarcticus IMCC3135</name>
    <dbReference type="NCBI Taxonomy" id="1192854"/>
    <lineage>
        <taxon>Bacteria</taxon>
        <taxon>Pseudomonadati</taxon>
        <taxon>Pseudomonadota</taxon>
        <taxon>Gammaproteobacteria</taxon>
        <taxon>Chromatiales</taxon>
        <taxon>Granulosicoccaceae</taxon>
        <taxon>Granulosicoccus</taxon>
    </lineage>
</organism>
<comment type="catalytic activity">
    <reaction evidence="3">
        <text>alpha-L-fucose = beta-L-fucose</text>
        <dbReference type="Rhea" id="RHEA:25580"/>
        <dbReference type="ChEBI" id="CHEBI:42548"/>
        <dbReference type="ChEBI" id="CHEBI:42589"/>
        <dbReference type="EC" id="5.1.3.29"/>
    </reaction>
</comment>
<dbReference type="GO" id="GO:0042806">
    <property type="term" value="F:fucose binding"/>
    <property type="evidence" value="ECO:0007669"/>
    <property type="project" value="TreeGrafter"/>
</dbReference>
<keyword evidence="5" id="KW-1185">Reference proteome</keyword>
<comment type="catalytic activity">
    <reaction evidence="1">
        <text>beta-D-ribopyranose = beta-D-ribofuranose</text>
        <dbReference type="Rhea" id="RHEA:25432"/>
        <dbReference type="ChEBI" id="CHEBI:27476"/>
        <dbReference type="ChEBI" id="CHEBI:47002"/>
        <dbReference type="EC" id="5.4.99.62"/>
    </reaction>
</comment>
<dbReference type="PANTHER" id="PTHR31690:SF4">
    <property type="entry name" value="FUCOSE MUTAROTASE"/>
    <property type="match status" value="1"/>
</dbReference>
<dbReference type="Gene3D" id="3.40.1650.10">
    <property type="entry name" value="RbsD-like domain"/>
    <property type="match status" value="1"/>
</dbReference>
<evidence type="ECO:0000256" key="2">
    <source>
        <dbReference type="ARBA" id="ARBA00023235"/>
    </source>
</evidence>
<keyword evidence="2 4" id="KW-0413">Isomerase</keyword>
<dbReference type="Proteomes" id="UP000250079">
    <property type="component" value="Chromosome"/>
</dbReference>
<evidence type="ECO:0000256" key="3">
    <source>
        <dbReference type="ARBA" id="ARBA00036324"/>
    </source>
</evidence>